<evidence type="ECO:0000313" key="11">
    <source>
        <dbReference type="EMBL" id="WVX67513.1"/>
    </source>
</evidence>
<sequence length="551" mass="60466">MLQSLSIRDVVLIEKLDLEFGEGLSVLTGETGAGKSILLDALGLALGARADGNLIRQGAEKSQVIATFKVSSLDQISGILSENEIPFEDGNLLLKRILGRDGRSKSFVNDVPVSLSFLRDVGGRLLEIHGQFDRLLDANAHLEALDRFSAAENDLSQVSDSFFHYQKAKKALDEAISNLQNSQVREAYLKVSIEDLRALSPKIDEESTLLEKRKQVAHQSKIANATEEALSSLLGDQITTRLGQAHKSLARIEEYISDRVNPILSQLDEALNLVQSAAFDVQDLHTQVLDDHQSLQEIDERLYALRQMARKHQVEADNLSVLFQEMEAEFGRLSQGEAGLEDLEKASNQAKSHYYKLAMRLSEKRKVAAENLAIQLKSELEPLKLGHVQFEVQFETLPEERWGRGGIDTISFVVATNPGSAPGPLAKIASGGELSRLMLALKVVLSDKMAIPTMIFDEIDTGTGGAVADAMGKRLKSLSKGVQILAITHSPQVATSGDHHIHVFKIIEEGAPRTDVIVLEPQDRIEEVARMLSGANITEEARAQALRLLGR</sequence>
<evidence type="ECO:0000256" key="8">
    <source>
        <dbReference type="ARBA" id="ARBA00033408"/>
    </source>
</evidence>
<dbReference type="InterPro" id="IPR027417">
    <property type="entry name" value="P-loop_NTPase"/>
</dbReference>
<feature type="domain" description="RecF/RecN/SMC N-terminal" evidence="10">
    <location>
        <begin position="5"/>
        <end position="505"/>
    </location>
</feature>
<dbReference type="Proteomes" id="UP001330434">
    <property type="component" value="Chromosome"/>
</dbReference>
<dbReference type="Gene3D" id="3.40.50.300">
    <property type="entry name" value="P-loop containing nucleotide triphosphate hydrolases"/>
    <property type="match status" value="2"/>
</dbReference>
<dbReference type="RefSeq" id="WP_331256248.1">
    <property type="nucleotide sequence ID" value="NZ_CP133270.1"/>
</dbReference>
<evidence type="ECO:0000256" key="4">
    <source>
        <dbReference type="ARBA" id="ARBA00022741"/>
    </source>
</evidence>
<gene>
    <name evidence="11" type="ORF">Bealeia1_01726</name>
</gene>
<comment type="function">
    <text evidence="1 9">May be involved in recombinational repair of damaged DNA.</text>
</comment>
<proteinExistence type="inferred from homology"/>
<dbReference type="InterPro" id="IPR004604">
    <property type="entry name" value="DNA_recomb/repair_RecN"/>
</dbReference>
<comment type="similarity">
    <text evidence="2 9">Belongs to the RecN family.</text>
</comment>
<dbReference type="EMBL" id="CP133270">
    <property type="protein sequence ID" value="WVX67513.1"/>
    <property type="molecule type" value="Genomic_DNA"/>
</dbReference>
<dbReference type="PANTHER" id="PTHR11059">
    <property type="entry name" value="DNA REPAIR PROTEIN RECN"/>
    <property type="match status" value="1"/>
</dbReference>
<evidence type="ECO:0000256" key="6">
    <source>
        <dbReference type="ARBA" id="ARBA00022840"/>
    </source>
</evidence>
<dbReference type="PANTHER" id="PTHR11059:SF0">
    <property type="entry name" value="DNA REPAIR PROTEIN RECN"/>
    <property type="match status" value="1"/>
</dbReference>
<dbReference type="NCBIfam" id="TIGR00634">
    <property type="entry name" value="recN"/>
    <property type="match status" value="1"/>
</dbReference>
<evidence type="ECO:0000313" key="12">
    <source>
        <dbReference type="Proteomes" id="UP001330434"/>
    </source>
</evidence>
<dbReference type="InterPro" id="IPR003395">
    <property type="entry name" value="RecF/RecN/SMC_N"/>
</dbReference>
<keyword evidence="5 9" id="KW-0227">DNA damage</keyword>
<dbReference type="SUPFAM" id="SSF52540">
    <property type="entry name" value="P-loop containing nucleoside triphosphate hydrolases"/>
    <property type="match status" value="1"/>
</dbReference>
<evidence type="ECO:0000256" key="7">
    <source>
        <dbReference type="ARBA" id="ARBA00023204"/>
    </source>
</evidence>
<dbReference type="PIRSF" id="PIRSF003128">
    <property type="entry name" value="RecN"/>
    <property type="match status" value="1"/>
</dbReference>
<name>A0ABZ2C7M8_9PROT</name>
<dbReference type="CDD" id="cd03241">
    <property type="entry name" value="ABC_RecN"/>
    <property type="match status" value="1"/>
</dbReference>
<evidence type="ECO:0000256" key="2">
    <source>
        <dbReference type="ARBA" id="ARBA00009441"/>
    </source>
</evidence>
<evidence type="ECO:0000256" key="5">
    <source>
        <dbReference type="ARBA" id="ARBA00022763"/>
    </source>
</evidence>
<accession>A0ABZ2C7M8</accession>
<evidence type="ECO:0000256" key="3">
    <source>
        <dbReference type="ARBA" id="ARBA00021315"/>
    </source>
</evidence>
<keyword evidence="4" id="KW-0547">Nucleotide-binding</keyword>
<organism evidence="11 12">
    <name type="scientific">Candidatus Bealeia paramacronuclearis</name>
    <dbReference type="NCBI Taxonomy" id="1921001"/>
    <lineage>
        <taxon>Bacteria</taxon>
        <taxon>Pseudomonadati</taxon>
        <taxon>Pseudomonadota</taxon>
        <taxon>Alphaproteobacteria</taxon>
        <taxon>Holosporales</taxon>
        <taxon>Holosporaceae</taxon>
        <taxon>Candidatus Bealeia</taxon>
    </lineage>
</organism>
<evidence type="ECO:0000259" key="10">
    <source>
        <dbReference type="Pfam" id="PF02463"/>
    </source>
</evidence>
<keyword evidence="6" id="KW-0067">ATP-binding</keyword>
<protein>
    <recommendedName>
        <fullName evidence="3 9">DNA repair protein RecN</fullName>
    </recommendedName>
    <alternativeName>
        <fullName evidence="8 9">Recombination protein N</fullName>
    </alternativeName>
</protein>
<reference evidence="11 12" key="1">
    <citation type="journal article" date="2024" name="Environ. Microbiol.">
        <title>Novel evolutionary insights on the interactions of the Holosporales (Alphaproteobacteria) with eukaryotic hosts from comparative genomics.</title>
        <authorList>
            <person name="Giovannini M."/>
            <person name="Petroni G."/>
            <person name="Castelli M."/>
        </authorList>
    </citation>
    <scope>NUCLEOTIDE SEQUENCE [LARGE SCALE GENOMIC DNA]</scope>
    <source>
        <strain evidence="11 12">US_Bl 15I1</strain>
    </source>
</reference>
<keyword evidence="7 9" id="KW-0234">DNA repair</keyword>
<dbReference type="Pfam" id="PF02463">
    <property type="entry name" value="SMC_N"/>
    <property type="match status" value="1"/>
</dbReference>
<evidence type="ECO:0000256" key="9">
    <source>
        <dbReference type="PIRNR" id="PIRNR003128"/>
    </source>
</evidence>
<keyword evidence="12" id="KW-1185">Reference proteome</keyword>
<evidence type="ECO:0000256" key="1">
    <source>
        <dbReference type="ARBA" id="ARBA00003618"/>
    </source>
</evidence>